<reference evidence="2" key="1">
    <citation type="journal article" date="2014" name="Int. J. Syst. Evol. Microbiol.">
        <title>Complete genome sequence of Corynebacterium casei LMG S-19264T (=DSM 44701T), isolated from a smear-ripened cheese.</title>
        <authorList>
            <consortium name="US DOE Joint Genome Institute (JGI-PGF)"/>
            <person name="Walter F."/>
            <person name="Albersmeier A."/>
            <person name="Kalinowski J."/>
            <person name="Ruckert C."/>
        </authorList>
    </citation>
    <scope>NUCLEOTIDE SEQUENCE</scope>
    <source>
        <strain evidence="2">VKM B-2484</strain>
    </source>
</reference>
<feature type="compositionally biased region" description="Low complexity" evidence="1">
    <location>
        <begin position="45"/>
        <end position="77"/>
    </location>
</feature>
<accession>A0A9W6JBY6</accession>
<keyword evidence="3" id="KW-1185">Reference proteome</keyword>
<dbReference type="Proteomes" id="UP001143370">
    <property type="component" value="Unassembled WGS sequence"/>
</dbReference>
<dbReference type="AlphaFoldDB" id="A0A9W6JBY6"/>
<evidence type="ECO:0000313" key="3">
    <source>
        <dbReference type="Proteomes" id="UP001143370"/>
    </source>
</evidence>
<evidence type="ECO:0000313" key="2">
    <source>
        <dbReference type="EMBL" id="GLK73581.1"/>
    </source>
</evidence>
<evidence type="ECO:0000256" key="1">
    <source>
        <dbReference type="SAM" id="MobiDB-lite"/>
    </source>
</evidence>
<protein>
    <submittedName>
        <fullName evidence="2">Uncharacterized protein</fullName>
    </submittedName>
</protein>
<dbReference type="RefSeq" id="WP_213376281.1">
    <property type="nucleotide sequence ID" value="NZ_BSFJ01000027.1"/>
</dbReference>
<name>A0A9W6JBY6_9HYPH</name>
<comment type="caution">
    <text evidence="2">The sequence shown here is derived from an EMBL/GenBank/DDBJ whole genome shotgun (WGS) entry which is preliminary data.</text>
</comment>
<organism evidence="2 3">
    <name type="scientific">Ancylobacter dichloromethanicus</name>
    <dbReference type="NCBI Taxonomy" id="518825"/>
    <lineage>
        <taxon>Bacteria</taxon>
        <taxon>Pseudomonadati</taxon>
        <taxon>Pseudomonadota</taxon>
        <taxon>Alphaproteobacteria</taxon>
        <taxon>Hyphomicrobiales</taxon>
        <taxon>Xanthobacteraceae</taxon>
        <taxon>Ancylobacter</taxon>
    </lineage>
</organism>
<dbReference type="EMBL" id="BSFJ01000027">
    <property type="protein sequence ID" value="GLK73581.1"/>
    <property type="molecule type" value="Genomic_DNA"/>
</dbReference>
<sequence>MSGQEEAARAERLAAALRANLKRRKQQARGRLVPPEVPAEPSADAPTRSPRAVPSPAAPTSSPPATAEETPSPAGAPVRRDGET</sequence>
<proteinExistence type="predicted"/>
<feature type="region of interest" description="Disordered" evidence="1">
    <location>
        <begin position="18"/>
        <end position="84"/>
    </location>
</feature>
<gene>
    <name evidence="2" type="ORF">GCM10017643_36980</name>
</gene>
<reference evidence="2" key="2">
    <citation type="submission" date="2023-01" db="EMBL/GenBank/DDBJ databases">
        <authorList>
            <person name="Sun Q."/>
            <person name="Evtushenko L."/>
        </authorList>
    </citation>
    <scope>NUCLEOTIDE SEQUENCE</scope>
    <source>
        <strain evidence="2">VKM B-2484</strain>
    </source>
</reference>